<dbReference type="GO" id="GO:0097237">
    <property type="term" value="P:cellular response to toxic substance"/>
    <property type="evidence" value="ECO:0007669"/>
    <property type="project" value="UniProtKB-ARBA"/>
</dbReference>
<dbReference type="PRINTS" id="PR00368">
    <property type="entry name" value="FADPNR"/>
</dbReference>
<dbReference type="Pfam" id="PF00085">
    <property type="entry name" value="Thioredoxin"/>
    <property type="match status" value="1"/>
</dbReference>
<evidence type="ECO:0000256" key="9">
    <source>
        <dbReference type="SAM" id="SignalP"/>
    </source>
</evidence>
<evidence type="ECO:0000256" key="8">
    <source>
        <dbReference type="SAM" id="MobiDB-lite"/>
    </source>
</evidence>
<feature type="chain" id="PRO_5030565958" description="Thioredoxin domain-containing protein" evidence="9">
    <location>
        <begin position="29"/>
        <end position="683"/>
    </location>
</feature>
<dbReference type="InterPro" id="IPR050097">
    <property type="entry name" value="Ferredoxin-NADP_redctase_2"/>
</dbReference>
<dbReference type="InterPro" id="IPR036249">
    <property type="entry name" value="Thioredoxin-like_sf"/>
</dbReference>
<feature type="domain" description="Thioredoxin" evidence="10">
    <location>
        <begin position="12"/>
        <end position="141"/>
    </location>
</feature>
<dbReference type="Pfam" id="PF07992">
    <property type="entry name" value="Pyr_redox_2"/>
    <property type="match status" value="1"/>
</dbReference>
<accession>A0A7S3VCM9</accession>
<dbReference type="InterPro" id="IPR013766">
    <property type="entry name" value="Thioredoxin_domain"/>
</dbReference>
<evidence type="ECO:0000256" key="6">
    <source>
        <dbReference type="ARBA" id="ARBA00023284"/>
    </source>
</evidence>
<keyword evidence="2" id="KW-0285">Flavoprotein</keyword>
<dbReference type="Gene3D" id="3.50.50.60">
    <property type="entry name" value="FAD/NAD(P)-binding domain"/>
    <property type="match status" value="2"/>
</dbReference>
<feature type="region of interest" description="Disordered" evidence="8">
    <location>
        <begin position="209"/>
        <end position="258"/>
    </location>
</feature>
<keyword evidence="4" id="KW-0560">Oxidoreductase</keyword>
<keyword evidence="3" id="KW-0274">FAD</keyword>
<dbReference type="CDD" id="cd02947">
    <property type="entry name" value="TRX_family"/>
    <property type="match status" value="1"/>
</dbReference>
<dbReference type="AlphaFoldDB" id="A0A7S3VCM9"/>
<name>A0A7S3VCM9_9STRA</name>
<keyword evidence="5" id="KW-1015">Disulfide bond</keyword>
<dbReference type="Gene3D" id="3.40.30.10">
    <property type="entry name" value="Glutaredoxin"/>
    <property type="match status" value="1"/>
</dbReference>
<dbReference type="SUPFAM" id="SSF52833">
    <property type="entry name" value="Thioredoxin-like"/>
    <property type="match status" value="1"/>
</dbReference>
<dbReference type="GO" id="GO:0016668">
    <property type="term" value="F:oxidoreductase activity, acting on a sulfur group of donors, NAD(P) as acceptor"/>
    <property type="evidence" value="ECO:0007669"/>
    <property type="project" value="UniProtKB-ARBA"/>
</dbReference>
<dbReference type="InterPro" id="IPR017937">
    <property type="entry name" value="Thioredoxin_CS"/>
</dbReference>
<keyword evidence="9" id="KW-0732">Signal</keyword>
<evidence type="ECO:0000313" key="11">
    <source>
        <dbReference type="EMBL" id="CAE0472340.1"/>
    </source>
</evidence>
<dbReference type="InterPro" id="IPR023753">
    <property type="entry name" value="FAD/NAD-binding_dom"/>
</dbReference>
<evidence type="ECO:0000256" key="1">
    <source>
        <dbReference type="ARBA" id="ARBA00009333"/>
    </source>
</evidence>
<proteinExistence type="inferred from homology"/>
<dbReference type="PROSITE" id="PS00194">
    <property type="entry name" value="THIOREDOXIN_1"/>
    <property type="match status" value="1"/>
</dbReference>
<feature type="signal peptide" evidence="9">
    <location>
        <begin position="1"/>
        <end position="28"/>
    </location>
</feature>
<organism evidence="11">
    <name type="scientific">Chaetoceros debilis</name>
    <dbReference type="NCBI Taxonomy" id="122233"/>
    <lineage>
        <taxon>Eukaryota</taxon>
        <taxon>Sar</taxon>
        <taxon>Stramenopiles</taxon>
        <taxon>Ochrophyta</taxon>
        <taxon>Bacillariophyta</taxon>
        <taxon>Coscinodiscophyceae</taxon>
        <taxon>Chaetocerotophycidae</taxon>
        <taxon>Chaetocerotales</taxon>
        <taxon>Chaetocerotaceae</taxon>
        <taxon>Chaetoceros</taxon>
    </lineage>
</organism>
<reference evidence="11" key="1">
    <citation type="submission" date="2021-01" db="EMBL/GenBank/DDBJ databases">
        <authorList>
            <person name="Corre E."/>
            <person name="Pelletier E."/>
            <person name="Niang G."/>
            <person name="Scheremetjew M."/>
            <person name="Finn R."/>
            <person name="Kale V."/>
            <person name="Holt S."/>
            <person name="Cochrane G."/>
            <person name="Meng A."/>
            <person name="Brown T."/>
            <person name="Cohen L."/>
        </authorList>
    </citation>
    <scope>NUCLEOTIDE SEQUENCE</scope>
    <source>
        <strain evidence="11">MM31A-1</strain>
    </source>
</reference>
<keyword evidence="7" id="KW-0175">Coiled coil</keyword>
<gene>
    <name evidence="11" type="ORF">CDEB00056_LOCUS17193</name>
</gene>
<comment type="similarity">
    <text evidence="1">Belongs to the class-II pyridine nucleotide-disulfide oxidoreductase family.</text>
</comment>
<dbReference type="SUPFAM" id="SSF51905">
    <property type="entry name" value="FAD/NAD(P)-binding domain"/>
    <property type="match status" value="1"/>
</dbReference>
<dbReference type="PROSITE" id="PS51352">
    <property type="entry name" value="THIOREDOXIN_2"/>
    <property type="match status" value="1"/>
</dbReference>
<dbReference type="InterPro" id="IPR008255">
    <property type="entry name" value="Pyr_nucl-diS_OxRdtase_2_AS"/>
</dbReference>
<evidence type="ECO:0000256" key="3">
    <source>
        <dbReference type="ARBA" id="ARBA00022827"/>
    </source>
</evidence>
<dbReference type="InterPro" id="IPR036188">
    <property type="entry name" value="FAD/NAD-bd_sf"/>
</dbReference>
<keyword evidence="6" id="KW-0676">Redox-active center</keyword>
<feature type="compositionally biased region" description="Basic and acidic residues" evidence="8">
    <location>
        <begin position="209"/>
        <end position="225"/>
    </location>
</feature>
<dbReference type="EMBL" id="HBIO01022356">
    <property type="protein sequence ID" value="CAE0472340.1"/>
    <property type="molecule type" value="Transcribed_RNA"/>
</dbReference>
<evidence type="ECO:0000256" key="4">
    <source>
        <dbReference type="ARBA" id="ARBA00023002"/>
    </source>
</evidence>
<evidence type="ECO:0000256" key="5">
    <source>
        <dbReference type="ARBA" id="ARBA00023157"/>
    </source>
</evidence>
<evidence type="ECO:0000259" key="10">
    <source>
        <dbReference type="PROSITE" id="PS51352"/>
    </source>
</evidence>
<protein>
    <recommendedName>
        <fullName evidence="10">Thioredoxin domain-containing protein</fullName>
    </recommendedName>
</protein>
<feature type="coiled-coil region" evidence="7">
    <location>
        <begin position="263"/>
        <end position="291"/>
    </location>
</feature>
<evidence type="ECO:0000256" key="7">
    <source>
        <dbReference type="SAM" id="Coils"/>
    </source>
</evidence>
<dbReference type="PROSITE" id="PS00573">
    <property type="entry name" value="PYRIDINE_REDOX_2"/>
    <property type="match status" value="1"/>
</dbReference>
<sequence>MMIGTSRASRLLAVALLLIQYQSVSVYGRPMVRQIRSAHEFDRLVEKHAKETGLPVIADFYSDGCGPCRQIAPIYQKMAKETGQDNAVFVKINTQAVPELSGRYNVRSIPTFLFFSDGKKVDTMQGADANGLQQRISSLVSRSRQNNVIMTREALGEYYAKVDPSKDAAALDSVYAKCADMNKSSKINPDKLCMSGAAVQLNRRLKQKYKERVETKPRFTAEDRMPSSGSESADKKKEDDSSSSASAGSKGKKADPAKANLHIATKEELMEELENRLEAEAEAREEEMEEEDIFAEFEHSYVQSDFPERVTIIGGGPAGMSAAIYAARAGLTPVVVAPPMGGQLQGKGVDVENYPGLADVTGPQVVSAMREQAATFGAVFECEEVLSIDVSSRPFKVHTNSTEIITHSIIVATGAESNWLDIPGEYEMRGGGVSSCAICDGAAFYGKDVVVVGGGDSAMEEALVLARTSKTVTIIHRRDAFRASKILAQRVIEHPSIHVKWNTVVKKIVGEKILVEVEGEEESDSVDLDNEEMFVTGALLSNTETGEDERIDCAAVFVAIGHTPTTSFLEEIVDFDEEHAGYLQTIGRSTKTSTPGIFAAGDVSDAVYRQAVTSAGSGAAAALDAERWLSEEGLGNEEAEFEAELLAELMADDISNKPADNYNAYDDAGVNVTGMKESARVEF</sequence>
<dbReference type="PRINTS" id="PR00469">
    <property type="entry name" value="PNDRDTASEII"/>
</dbReference>
<evidence type="ECO:0000256" key="2">
    <source>
        <dbReference type="ARBA" id="ARBA00022630"/>
    </source>
</evidence>
<dbReference type="PANTHER" id="PTHR48105">
    <property type="entry name" value="THIOREDOXIN REDUCTASE 1-RELATED-RELATED"/>
    <property type="match status" value="1"/>
</dbReference>